<dbReference type="InterPro" id="IPR019734">
    <property type="entry name" value="TPR_rpt"/>
</dbReference>
<sequence length="409" mass="46167">MQRLIGRTALGLGLLLTFLGACREKQPAYPPLLPEVQALIAQAEAAFAQQQFSRAVALADSAEALQPEHPDILFFKGRVYTHMRLLDEADSLYWLVARRVPDYAGVWHNLANNAARRGQFREAIALFRRELALRPNALSWRGIGRAYAELGRPDSARLALETALRYDSTYAEAWLDLAELNENEGRYDEALRAARRAWELAPKSLVARYRLGNLLLLTGQPAQARPLLESVVQEAPWHQAAHYSLGRVLQQLGETEAARRMLERAEALRALQAKVEQAELLVANTPRDPYAYATLGSLLRRLGQYREALYAYQVAHFLAPDHLEFQNNMAVLHLLLGEEDRAIALLEAAVQRDTTFVDGWINLGILYARQGRREAARRAWEQALRLAPERPEPRRYLAGLTTIAPDTLR</sequence>
<dbReference type="SMART" id="SM00028">
    <property type="entry name" value="TPR"/>
    <property type="match status" value="10"/>
</dbReference>
<feature type="repeat" description="TPR" evidence="3">
    <location>
        <begin position="104"/>
        <end position="137"/>
    </location>
</feature>
<dbReference type="PANTHER" id="PTHR44227:SF3">
    <property type="entry name" value="PROTEIN O-MANNOSYL-TRANSFERASE TMTC4"/>
    <property type="match status" value="1"/>
</dbReference>
<proteinExistence type="predicted"/>
<dbReference type="KEGG" id="rmr:Rmar_1752"/>
<dbReference type="AlphaFoldDB" id="D0MJH8"/>
<name>D0MJH8_RHOM4</name>
<dbReference type="GO" id="GO:0030968">
    <property type="term" value="P:endoplasmic reticulum unfolded protein response"/>
    <property type="evidence" value="ECO:0007669"/>
    <property type="project" value="TreeGrafter"/>
</dbReference>
<keyword evidence="5" id="KW-1185">Reference proteome</keyword>
<dbReference type="InterPro" id="IPR011990">
    <property type="entry name" value="TPR-like_helical_dom_sf"/>
</dbReference>
<dbReference type="InterPro" id="IPR052346">
    <property type="entry name" value="O-mannosyl-transferase_TMTC"/>
</dbReference>
<feature type="repeat" description="TPR" evidence="3">
    <location>
        <begin position="171"/>
        <end position="204"/>
    </location>
</feature>
<dbReference type="Pfam" id="PF14559">
    <property type="entry name" value="TPR_19"/>
    <property type="match status" value="1"/>
</dbReference>
<dbReference type="GO" id="GO:0035269">
    <property type="term" value="P:protein O-linked glycosylation via mannose"/>
    <property type="evidence" value="ECO:0007669"/>
    <property type="project" value="TreeGrafter"/>
</dbReference>
<gene>
    <name evidence="4" type="ordered locus">Rmar_1752</name>
</gene>
<dbReference type="HOGENOM" id="CLU_056934_0_0_10"/>
<keyword evidence="1" id="KW-0677">Repeat</keyword>
<dbReference type="PROSITE" id="PS50005">
    <property type="entry name" value="TPR"/>
    <property type="match status" value="4"/>
</dbReference>
<feature type="repeat" description="TPR" evidence="3">
    <location>
        <begin position="289"/>
        <end position="322"/>
    </location>
</feature>
<organism evidence="4 5">
    <name type="scientific">Rhodothermus marinus (strain ATCC 43812 / DSM 4252 / R-10)</name>
    <name type="common">Rhodothermus obamensis</name>
    <dbReference type="NCBI Taxonomy" id="518766"/>
    <lineage>
        <taxon>Bacteria</taxon>
        <taxon>Pseudomonadati</taxon>
        <taxon>Rhodothermota</taxon>
        <taxon>Rhodothermia</taxon>
        <taxon>Rhodothermales</taxon>
        <taxon>Rhodothermaceae</taxon>
        <taxon>Rhodothermus</taxon>
    </lineage>
</organism>
<dbReference type="EMBL" id="CP001807">
    <property type="protein sequence ID" value="ACY48636.1"/>
    <property type="molecule type" value="Genomic_DNA"/>
</dbReference>
<dbReference type="PANTHER" id="PTHR44227">
    <property type="match status" value="1"/>
</dbReference>
<evidence type="ECO:0000313" key="4">
    <source>
        <dbReference type="EMBL" id="ACY48636.1"/>
    </source>
</evidence>
<dbReference type="PROSITE" id="PS51257">
    <property type="entry name" value="PROKAR_LIPOPROTEIN"/>
    <property type="match status" value="1"/>
</dbReference>
<feature type="repeat" description="TPR" evidence="3">
    <location>
        <begin position="357"/>
        <end position="390"/>
    </location>
</feature>
<dbReference type="Proteomes" id="UP000002221">
    <property type="component" value="Chromosome"/>
</dbReference>
<protein>
    <submittedName>
        <fullName evidence="4">Tetratricopeptide TPR_2 repeat protein</fullName>
    </submittedName>
</protein>
<evidence type="ECO:0000313" key="5">
    <source>
        <dbReference type="Proteomes" id="UP000002221"/>
    </source>
</evidence>
<evidence type="ECO:0000256" key="2">
    <source>
        <dbReference type="ARBA" id="ARBA00022803"/>
    </source>
</evidence>
<dbReference type="Pfam" id="PF07719">
    <property type="entry name" value="TPR_2"/>
    <property type="match status" value="2"/>
</dbReference>
<dbReference type="Pfam" id="PF13432">
    <property type="entry name" value="TPR_16"/>
    <property type="match status" value="3"/>
</dbReference>
<dbReference type="SUPFAM" id="SSF48452">
    <property type="entry name" value="TPR-like"/>
    <property type="match status" value="2"/>
</dbReference>
<dbReference type="InterPro" id="IPR013105">
    <property type="entry name" value="TPR_2"/>
</dbReference>
<dbReference type="Gene3D" id="1.25.40.10">
    <property type="entry name" value="Tetratricopeptide repeat domain"/>
    <property type="match status" value="3"/>
</dbReference>
<accession>D0MJH8</accession>
<evidence type="ECO:0000256" key="1">
    <source>
        <dbReference type="ARBA" id="ARBA00022737"/>
    </source>
</evidence>
<dbReference type="RefSeq" id="WP_012844247.1">
    <property type="nucleotide sequence ID" value="NC_013501.1"/>
</dbReference>
<keyword evidence="2 3" id="KW-0802">TPR repeat</keyword>
<dbReference type="GO" id="GO:0000030">
    <property type="term" value="F:mannosyltransferase activity"/>
    <property type="evidence" value="ECO:0007669"/>
    <property type="project" value="TreeGrafter"/>
</dbReference>
<evidence type="ECO:0000256" key="3">
    <source>
        <dbReference type="PROSITE-ProRule" id="PRU00339"/>
    </source>
</evidence>
<dbReference type="STRING" id="518766.Rmar_1752"/>
<reference evidence="4 5" key="1">
    <citation type="journal article" date="2009" name="Stand. Genomic Sci.">
        <title>Complete genome sequence of Rhodothermus marinus type strain (R-10).</title>
        <authorList>
            <person name="Nolan M."/>
            <person name="Tindall B.J."/>
            <person name="Pomrenke H."/>
            <person name="Lapidus A."/>
            <person name="Copeland A."/>
            <person name="Glavina Del Rio T."/>
            <person name="Lucas S."/>
            <person name="Chen F."/>
            <person name="Tice H."/>
            <person name="Cheng J.F."/>
            <person name="Saunders E."/>
            <person name="Han C."/>
            <person name="Bruce D."/>
            <person name="Goodwin L."/>
            <person name="Chain P."/>
            <person name="Pitluck S."/>
            <person name="Ovchinikova G."/>
            <person name="Pati A."/>
            <person name="Ivanova N."/>
            <person name="Mavromatis K."/>
            <person name="Chen A."/>
            <person name="Palaniappan K."/>
            <person name="Land M."/>
            <person name="Hauser L."/>
            <person name="Chang Y.J."/>
            <person name="Jeffries C.D."/>
            <person name="Brettin T."/>
            <person name="Goker M."/>
            <person name="Bristow J."/>
            <person name="Eisen J.A."/>
            <person name="Markowitz V."/>
            <person name="Hugenholtz P."/>
            <person name="Kyrpides N.C."/>
            <person name="Klenk H.P."/>
            <person name="Detter J.C."/>
        </authorList>
    </citation>
    <scope>NUCLEOTIDE SEQUENCE [LARGE SCALE GENOMIC DNA]</scope>
    <source>
        <strain evidence="5">ATCC 43812 / DSM 4252 / R-10</strain>
    </source>
</reference>
<dbReference type="PROSITE" id="PS50293">
    <property type="entry name" value="TPR_REGION"/>
    <property type="match status" value="1"/>
</dbReference>
<dbReference type="eggNOG" id="COG0457">
    <property type="taxonomic scope" value="Bacteria"/>
</dbReference>